<gene>
    <name evidence="1" type="ORF">EVA_00449</name>
</gene>
<organism evidence="1">
    <name type="scientific">gut metagenome</name>
    <dbReference type="NCBI Taxonomy" id="749906"/>
    <lineage>
        <taxon>unclassified sequences</taxon>
        <taxon>metagenomes</taxon>
        <taxon>organismal metagenomes</taxon>
    </lineage>
</organism>
<dbReference type="EMBL" id="AMCI01000036">
    <property type="protein sequence ID" value="EJX10852.1"/>
    <property type="molecule type" value="Genomic_DNA"/>
</dbReference>
<name>J9GR25_9ZZZZ</name>
<evidence type="ECO:0000313" key="1">
    <source>
        <dbReference type="EMBL" id="EJX10852.1"/>
    </source>
</evidence>
<comment type="caution">
    <text evidence="1">The sequence shown here is derived from an EMBL/GenBank/DDBJ whole genome shotgun (WGS) entry which is preliminary data.</text>
</comment>
<accession>J9GR25</accession>
<reference evidence="1" key="1">
    <citation type="journal article" date="2012" name="PLoS ONE">
        <title>Gene sets for utilization of primary and secondary nutrition supplies in the distal gut of endangered iberian lynx.</title>
        <authorList>
            <person name="Alcaide M."/>
            <person name="Messina E."/>
            <person name="Richter M."/>
            <person name="Bargiela R."/>
            <person name="Peplies J."/>
            <person name="Huws S.A."/>
            <person name="Newbold C.J."/>
            <person name="Golyshin P.N."/>
            <person name="Simon M.A."/>
            <person name="Lopez G."/>
            <person name="Yakimov M.M."/>
            <person name="Ferrer M."/>
        </authorList>
    </citation>
    <scope>NUCLEOTIDE SEQUENCE</scope>
</reference>
<dbReference type="AlphaFoldDB" id="J9GR25"/>
<sequence>MPSSNASKYARTSSVSLVITSISLVLRHFPAHGFHERLHVLRPVVNLVVDLAVRQQPPITVGLQCPLADAQFLAHVRPVHPVHLFGRAVAGAKRPHVLREAAEPFLHLLEGLSLDAYYFHCPDMFLLLYFPANIPVCICPCIKTVPLVLVLLHVCSLVTFRAVKSREKLYISARPSAYFPPFPLAVCRTFRIFVTDQTSSLWTRLSLSRNTPSLPLLRSSRRRAASWARSHAACAASTSSVSRTTASSISCWRPVPATRSISPGAAGTSSARPTSTAA</sequence>
<protein>
    <submittedName>
        <fullName evidence="1">Uncharacterized protein</fullName>
    </submittedName>
</protein>
<proteinExistence type="predicted"/>